<organism evidence="2">
    <name type="scientific">Ixodes ricinus</name>
    <name type="common">Common tick</name>
    <name type="synonym">Acarus ricinus</name>
    <dbReference type="NCBI Taxonomy" id="34613"/>
    <lineage>
        <taxon>Eukaryota</taxon>
        <taxon>Metazoa</taxon>
        <taxon>Ecdysozoa</taxon>
        <taxon>Arthropoda</taxon>
        <taxon>Chelicerata</taxon>
        <taxon>Arachnida</taxon>
        <taxon>Acari</taxon>
        <taxon>Parasitiformes</taxon>
        <taxon>Ixodida</taxon>
        <taxon>Ixodoidea</taxon>
        <taxon>Ixodidae</taxon>
        <taxon>Ixodinae</taxon>
        <taxon>Ixodes</taxon>
    </lineage>
</organism>
<accession>A0A6B0UHB9</accession>
<sequence length="101" mass="10962">MLLLLWHGAALRAHAVHAAAVGRRGGGCGRGCCRCGRVPAVMCAAGVGHAQRVRRGTGSRGIGCVVLPWALAVEHRLLLQIVEVEQPVRRREERNLSWQPR</sequence>
<dbReference type="AlphaFoldDB" id="A0A6B0UHB9"/>
<name>A0A6B0UHB9_IXORI</name>
<proteinExistence type="predicted"/>
<dbReference type="EMBL" id="GIFC01006233">
    <property type="protein sequence ID" value="MXU88316.1"/>
    <property type="molecule type" value="Transcribed_RNA"/>
</dbReference>
<protein>
    <submittedName>
        <fullName evidence="2">Putative secreted protein</fullName>
    </submittedName>
</protein>
<reference evidence="2" key="1">
    <citation type="submission" date="2019-12" db="EMBL/GenBank/DDBJ databases">
        <title>An insight into the sialome of adult female Ixodes ricinus ticks feeding for 6 days.</title>
        <authorList>
            <person name="Perner J."/>
            <person name="Ribeiro J.M.C."/>
        </authorList>
    </citation>
    <scope>NUCLEOTIDE SEQUENCE</scope>
    <source>
        <strain evidence="2">Semi-engorged</strain>
        <tissue evidence="2">Salivary glands</tissue>
    </source>
</reference>
<keyword evidence="1" id="KW-0732">Signal</keyword>
<feature type="chain" id="PRO_5025522349" evidence="1">
    <location>
        <begin position="19"/>
        <end position="101"/>
    </location>
</feature>
<evidence type="ECO:0000256" key="1">
    <source>
        <dbReference type="SAM" id="SignalP"/>
    </source>
</evidence>
<feature type="signal peptide" evidence="1">
    <location>
        <begin position="1"/>
        <end position="18"/>
    </location>
</feature>
<evidence type="ECO:0000313" key="2">
    <source>
        <dbReference type="EMBL" id="MXU88316.1"/>
    </source>
</evidence>